<feature type="domain" description="CCHC-type" evidence="3">
    <location>
        <begin position="330"/>
        <end position="344"/>
    </location>
</feature>
<dbReference type="InterPro" id="IPR001878">
    <property type="entry name" value="Znf_CCHC"/>
</dbReference>
<dbReference type="Gene3D" id="4.10.60.10">
    <property type="entry name" value="Zinc finger, CCHC-type"/>
    <property type="match status" value="1"/>
</dbReference>
<dbReference type="GO" id="GO:0008270">
    <property type="term" value="F:zinc ion binding"/>
    <property type="evidence" value="ECO:0007669"/>
    <property type="project" value="UniProtKB-KW"/>
</dbReference>
<accession>A0ABD3IB03</accession>
<feature type="region of interest" description="Disordered" evidence="2">
    <location>
        <begin position="414"/>
        <end position="526"/>
    </location>
</feature>
<feature type="region of interest" description="Disordered" evidence="2">
    <location>
        <begin position="99"/>
        <end position="121"/>
    </location>
</feature>
<dbReference type="EMBL" id="JBJQOH010000001">
    <property type="protein sequence ID" value="KAL3699719.1"/>
    <property type="molecule type" value="Genomic_DNA"/>
</dbReference>
<keyword evidence="5" id="KW-1185">Reference proteome</keyword>
<gene>
    <name evidence="4" type="ORF">R1sor_017741</name>
</gene>
<feature type="compositionally biased region" description="Basic and acidic residues" evidence="2">
    <location>
        <begin position="475"/>
        <end position="484"/>
    </location>
</feature>
<feature type="compositionally biased region" description="Polar residues" evidence="2">
    <location>
        <begin position="33"/>
        <end position="61"/>
    </location>
</feature>
<keyword evidence="1" id="KW-0862">Zinc</keyword>
<feature type="region of interest" description="Disordered" evidence="2">
    <location>
        <begin position="345"/>
        <end position="379"/>
    </location>
</feature>
<evidence type="ECO:0000313" key="5">
    <source>
        <dbReference type="Proteomes" id="UP001633002"/>
    </source>
</evidence>
<reference evidence="4 5" key="1">
    <citation type="submission" date="2024-09" db="EMBL/GenBank/DDBJ databases">
        <title>Chromosome-scale assembly of Riccia sorocarpa.</title>
        <authorList>
            <person name="Paukszto L."/>
        </authorList>
    </citation>
    <scope>NUCLEOTIDE SEQUENCE [LARGE SCALE GENOMIC DNA]</scope>
    <source>
        <strain evidence="4">LP-2024</strain>
        <tissue evidence="4">Aerial parts of the thallus</tissue>
    </source>
</reference>
<evidence type="ECO:0000313" key="4">
    <source>
        <dbReference type="EMBL" id="KAL3699719.1"/>
    </source>
</evidence>
<evidence type="ECO:0000256" key="1">
    <source>
        <dbReference type="PROSITE-ProRule" id="PRU00047"/>
    </source>
</evidence>
<dbReference type="PROSITE" id="PS50158">
    <property type="entry name" value="ZF_CCHC"/>
    <property type="match status" value="1"/>
</dbReference>
<comment type="caution">
    <text evidence="4">The sequence shown here is derived from an EMBL/GenBank/DDBJ whole genome shotgun (WGS) entry which is preliminary data.</text>
</comment>
<feature type="region of interest" description="Disordered" evidence="2">
    <location>
        <begin position="30"/>
        <end position="61"/>
    </location>
</feature>
<dbReference type="InterPro" id="IPR036875">
    <property type="entry name" value="Znf_CCHC_sf"/>
</dbReference>
<name>A0ABD3IB03_9MARC</name>
<keyword evidence="1" id="KW-0863">Zinc-finger</keyword>
<organism evidence="4 5">
    <name type="scientific">Riccia sorocarpa</name>
    <dbReference type="NCBI Taxonomy" id="122646"/>
    <lineage>
        <taxon>Eukaryota</taxon>
        <taxon>Viridiplantae</taxon>
        <taxon>Streptophyta</taxon>
        <taxon>Embryophyta</taxon>
        <taxon>Marchantiophyta</taxon>
        <taxon>Marchantiopsida</taxon>
        <taxon>Marchantiidae</taxon>
        <taxon>Marchantiales</taxon>
        <taxon>Ricciaceae</taxon>
        <taxon>Riccia</taxon>
    </lineage>
</organism>
<proteinExistence type="predicted"/>
<dbReference type="SMART" id="SM00343">
    <property type="entry name" value="ZnF_C2HC"/>
    <property type="match status" value="1"/>
</dbReference>
<protein>
    <recommendedName>
        <fullName evidence="3">CCHC-type domain-containing protein</fullName>
    </recommendedName>
</protein>
<evidence type="ECO:0000259" key="3">
    <source>
        <dbReference type="PROSITE" id="PS50158"/>
    </source>
</evidence>
<dbReference type="SUPFAM" id="SSF57756">
    <property type="entry name" value="Retrovirus zinc finger-like domains"/>
    <property type="match status" value="1"/>
</dbReference>
<dbReference type="AlphaFoldDB" id="A0ABD3IB03"/>
<feature type="compositionally biased region" description="Polar residues" evidence="2">
    <location>
        <begin position="106"/>
        <end position="119"/>
    </location>
</feature>
<dbReference type="Proteomes" id="UP001633002">
    <property type="component" value="Unassembled WGS sequence"/>
</dbReference>
<keyword evidence="1" id="KW-0479">Metal-binding</keyword>
<evidence type="ECO:0000256" key="2">
    <source>
        <dbReference type="SAM" id="MobiDB-lite"/>
    </source>
</evidence>
<sequence>MGTLDHLAAQIAKNAEESKRLHELLAAHKMIPQGSSQPTSVTNANPSSSKDFNDPMLQNQRSTQPIPVTNAAFLKTPVTTTAGETSRDEKLKGPMIHTTSKDLNRNTRTPATQQHQNVGHQMIRRTAAEQRARTTEMAKQARQRRELAWQNATNSIECVTKNLERFNKVSNTLEDPYPELENNLDNSHMDKEVLEMFRTLREANPPVKDFAFVLYTVDITPTVETIKNWAKMIPHQQLHFNVTRVRALNRHCFLIAVGSEFDRDSILAATPLYLGANHMIFALPWVSTFNPADITSSKVPIWVELPHVHPGVEAFGQALLEQIGNMPNACFMCHQRGHIIRNCPMKRGRNQHNHQNDREGNEEPPLNAGQQRRQKQQTDADGFTFVGKNSVRNQPQQPIRSKNVYEVLHIEDDEDEQETQATMQKLAEEASPTNPPPISPKKNGRDPSNAGHQVMENTAQHKAQEDMEMEAADSCNDKRKRDGDGSPQIIPVPREVQNSNKANGKPGSKVTNHGRNPPLHISTVKS</sequence>